<dbReference type="AlphaFoldDB" id="A0A511SZK6"/>
<organism evidence="2 3">
    <name type="scientific">Myxococcus fulvus</name>
    <dbReference type="NCBI Taxonomy" id="33"/>
    <lineage>
        <taxon>Bacteria</taxon>
        <taxon>Pseudomonadati</taxon>
        <taxon>Myxococcota</taxon>
        <taxon>Myxococcia</taxon>
        <taxon>Myxococcales</taxon>
        <taxon>Cystobacterineae</taxon>
        <taxon>Myxococcaceae</taxon>
        <taxon>Myxococcus</taxon>
    </lineage>
</organism>
<evidence type="ECO:0000313" key="2">
    <source>
        <dbReference type="EMBL" id="GEN06753.1"/>
    </source>
</evidence>
<evidence type="ECO:0000256" key="1">
    <source>
        <dbReference type="SAM" id="MobiDB-lite"/>
    </source>
</evidence>
<proteinExistence type="predicted"/>
<comment type="caution">
    <text evidence="2">The sequence shown here is derived from an EMBL/GenBank/DDBJ whole genome shotgun (WGS) entry which is preliminary data.</text>
</comment>
<sequence length="89" mass="9433">MPESSSMPVESGTGSVSMMMSSSCSTSELPEEVSCDWANNTPCPWRSVLAWGGGQSPSAAKAEVPYMSAPMAPARIFAFIQPSVVEWLT</sequence>
<gene>
    <name evidence="2" type="ORF">MFU01_17900</name>
</gene>
<name>A0A511SZK6_MYXFU</name>
<accession>A0A511SZK6</accession>
<evidence type="ECO:0000313" key="3">
    <source>
        <dbReference type="Proteomes" id="UP000321514"/>
    </source>
</evidence>
<protein>
    <submittedName>
        <fullName evidence="2">Uncharacterized protein</fullName>
    </submittedName>
</protein>
<reference evidence="2 3" key="1">
    <citation type="submission" date="2019-07" db="EMBL/GenBank/DDBJ databases">
        <title>Whole genome shotgun sequence of Myxococcus fulvus NBRC 100333.</title>
        <authorList>
            <person name="Hosoyama A."/>
            <person name="Uohara A."/>
            <person name="Ohji S."/>
            <person name="Ichikawa N."/>
        </authorList>
    </citation>
    <scope>NUCLEOTIDE SEQUENCE [LARGE SCALE GENOMIC DNA]</scope>
    <source>
        <strain evidence="2 3">NBRC 100333</strain>
    </source>
</reference>
<feature type="region of interest" description="Disordered" evidence="1">
    <location>
        <begin position="1"/>
        <end position="24"/>
    </location>
</feature>
<feature type="compositionally biased region" description="Low complexity" evidence="1">
    <location>
        <begin position="9"/>
        <end position="24"/>
    </location>
</feature>
<dbReference type="Proteomes" id="UP000321514">
    <property type="component" value="Unassembled WGS sequence"/>
</dbReference>
<dbReference type="EMBL" id="BJXR01000017">
    <property type="protein sequence ID" value="GEN06753.1"/>
    <property type="molecule type" value="Genomic_DNA"/>
</dbReference>